<dbReference type="AlphaFoldDB" id="A0A0A6UWP8"/>
<dbReference type="RefSeq" id="WP_043521895.1">
    <property type="nucleotide sequence ID" value="NZ_BAABKU010000001.1"/>
</dbReference>
<evidence type="ECO:0000313" key="2">
    <source>
        <dbReference type="EMBL" id="KHD78829.1"/>
    </source>
</evidence>
<dbReference type="OrthoDB" id="26872at2"/>
<evidence type="ECO:0000259" key="1">
    <source>
        <dbReference type="Pfam" id="PF03713"/>
    </source>
</evidence>
<proteinExistence type="predicted"/>
<accession>A0A0A6UWP8</accession>
<dbReference type="Pfam" id="PF03713">
    <property type="entry name" value="DUF305"/>
    <property type="match status" value="1"/>
</dbReference>
<reference evidence="2 3" key="1">
    <citation type="submission" date="2014-10" db="EMBL/GenBank/DDBJ databases">
        <title>Draft genome sequence of Actinoplanes utahensis NRRL 12052.</title>
        <authorList>
            <person name="Velasco-Bucheli B."/>
            <person name="del Cerro C."/>
            <person name="Hormigo D."/>
            <person name="Garcia J.L."/>
            <person name="Acebal C."/>
            <person name="Arroyo M."/>
            <person name="de la Mata I."/>
        </authorList>
    </citation>
    <scope>NUCLEOTIDE SEQUENCE [LARGE SCALE GENOMIC DNA]</scope>
    <source>
        <strain evidence="2 3">NRRL 12052</strain>
    </source>
</reference>
<evidence type="ECO:0000313" key="3">
    <source>
        <dbReference type="Proteomes" id="UP000054537"/>
    </source>
</evidence>
<dbReference type="InterPro" id="IPR005183">
    <property type="entry name" value="DUF305_CopM-like"/>
</dbReference>
<dbReference type="InterPro" id="IPR012347">
    <property type="entry name" value="Ferritin-like"/>
</dbReference>
<feature type="domain" description="DUF305" evidence="1">
    <location>
        <begin position="77"/>
        <end position="218"/>
    </location>
</feature>
<comment type="caution">
    <text evidence="2">The sequence shown here is derived from an EMBL/GenBank/DDBJ whole genome shotgun (WGS) entry which is preliminary data.</text>
</comment>
<organism evidence="2 3">
    <name type="scientific">Actinoplanes utahensis</name>
    <dbReference type="NCBI Taxonomy" id="1869"/>
    <lineage>
        <taxon>Bacteria</taxon>
        <taxon>Bacillati</taxon>
        <taxon>Actinomycetota</taxon>
        <taxon>Actinomycetes</taxon>
        <taxon>Micromonosporales</taxon>
        <taxon>Micromonosporaceae</taxon>
        <taxon>Actinoplanes</taxon>
    </lineage>
</organism>
<gene>
    <name evidence="2" type="ORF">MB27_01530</name>
</gene>
<sequence>MQHRRALALTGATLALSGAIGLAWLARDSGDDRPVSAPSASSSPFRVIIPGKPGESAVVTDSDKVTPPTNPPFNKADVTYAQMMIAHHAQAIQMAELAPDRAADPGVKNLASRISAAQGPEIGALRAWLADRGQPESDPAHDHATMAGMQSTQAMAELTAARGADFDRRFVTMMTAHHKGAQTMVGDLLQQGSDLKLSEMGNETAIEQVSEIRRMAELGVL</sequence>
<keyword evidence="3" id="KW-1185">Reference proteome</keyword>
<name>A0A0A6UWP8_ACTUT</name>
<protein>
    <recommendedName>
        <fullName evidence="1">DUF305 domain-containing protein</fullName>
    </recommendedName>
</protein>
<dbReference type="EMBL" id="JRTT01000002">
    <property type="protein sequence ID" value="KHD78829.1"/>
    <property type="molecule type" value="Genomic_DNA"/>
</dbReference>
<dbReference type="eggNOG" id="COG3544">
    <property type="taxonomic scope" value="Bacteria"/>
</dbReference>
<dbReference type="PANTHER" id="PTHR36933:SF1">
    <property type="entry name" value="SLL0788 PROTEIN"/>
    <property type="match status" value="1"/>
</dbReference>
<dbReference type="Proteomes" id="UP000054537">
    <property type="component" value="Unassembled WGS sequence"/>
</dbReference>
<dbReference type="Gene3D" id="1.20.1260.10">
    <property type="match status" value="1"/>
</dbReference>
<dbReference type="PANTHER" id="PTHR36933">
    <property type="entry name" value="SLL0788 PROTEIN"/>
    <property type="match status" value="1"/>
</dbReference>